<dbReference type="InterPro" id="IPR011701">
    <property type="entry name" value="MFS"/>
</dbReference>
<dbReference type="InterPro" id="IPR005829">
    <property type="entry name" value="Sugar_transporter_CS"/>
</dbReference>
<dbReference type="SUPFAM" id="SSF103473">
    <property type="entry name" value="MFS general substrate transporter"/>
    <property type="match status" value="1"/>
</dbReference>
<sequence>MEEACILQLTSTGGISRASHQFTKGILEGFVSLGQEYGWICKAVVLISYFGLAVLLLAFLCFGCPEKRPKDPKMVGSTMLTVYLGAVNGLLYVATDQYIPSLPRMEVELSGSETILSGSVQLNLLSKAFVSLLVAPLSDQIGRKPILLTCAILMILGSFGCALAPNVYWFISARIIQSLGESLEPLTSAIVRDCYPDPGERLAALSVVGGMLMLGTAVGPVLGGLVASFCHWRVPFFVLSLAWAGLAHYAAVYIQETGIDVKSPPSYWYSLKRVFCNQQLLMLLLAESCIQCGYFTFNANASYLTEAVYGKSTAATSVLMGMMTLCSGIGLMIITRSTRPVLSTAKTWMTAYSLGAGLLLAIAAVFCPDHLWAFLGSSFLMGFLYLGFLYPCYVPLTVLYLDPVEDIAGTAASFEIFFQSGPSAVYSGLATQGLIGDGQRGLTWFQAGSTVLAGAVFWLGYGSTAKEPDSERVFEDELDKST</sequence>
<dbReference type="Proteomes" id="UP001642484">
    <property type="component" value="Unassembled WGS sequence"/>
</dbReference>
<organism evidence="1 2">
    <name type="scientific">Durusdinium trenchii</name>
    <dbReference type="NCBI Taxonomy" id="1381693"/>
    <lineage>
        <taxon>Eukaryota</taxon>
        <taxon>Sar</taxon>
        <taxon>Alveolata</taxon>
        <taxon>Dinophyceae</taxon>
        <taxon>Suessiales</taxon>
        <taxon>Symbiodiniaceae</taxon>
        <taxon>Durusdinium</taxon>
    </lineage>
</organism>
<dbReference type="Pfam" id="PF07690">
    <property type="entry name" value="MFS_1"/>
    <property type="match status" value="1"/>
</dbReference>
<evidence type="ECO:0000313" key="1">
    <source>
        <dbReference type="EMBL" id="CAK9021779.1"/>
    </source>
</evidence>
<dbReference type="PANTHER" id="PTHR43124">
    <property type="entry name" value="PURINE EFFLUX PUMP PBUE"/>
    <property type="match status" value="1"/>
</dbReference>
<keyword evidence="2" id="KW-1185">Reference proteome</keyword>
<dbReference type="PROSITE" id="PS00216">
    <property type="entry name" value="SUGAR_TRANSPORT_1"/>
    <property type="match status" value="1"/>
</dbReference>
<protein>
    <submittedName>
        <fullName evidence="1">Uncharacterized protein</fullName>
    </submittedName>
</protein>
<dbReference type="InterPro" id="IPR020846">
    <property type="entry name" value="MFS_dom"/>
</dbReference>
<dbReference type="EMBL" id="CAXAMN010007491">
    <property type="protein sequence ID" value="CAK9021779.1"/>
    <property type="molecule type" value="Genomic_DNA"/>
</dbReference>
<name>A0ABP0K4S1_9DINO</name>
<accession>A0ABP0K4S1</accession>
<evidence type="ECO:0000313" key="2">
    <source>
        <dbReference type="Proteomes" id="UP001642484"/>
    </source>
</evidence>
<dbReference type="InterPro" id="IPR050189">
    <property type="entry name" value="MFS_Efflux_Transporters"/>
</dbReference>
<dbReference type="InterPro" id="IPR036259">
    <property type="entry name" value="MFS_trans_sf"/>
</dbReference>
<proteinExistence type="predicted"/>
<dbReference type="Gene3D" id="1.20.1720.10">
    <property type="entry name" value="Multidrug resistance protein D"/>
    <property type="match status" value="1"/>
</dbReference>
<dbReference type="PROSITE" id="PS50850">
    <property type="entry name" value="MFS"/>
    <property type="match status" value="1"/>
</dbReference>
<dbReference type="PANTHER" id="PTHR43124:SF3">
    <property type="entry name" value="CHLORAMPHENICOL EFFLUX PUMP RV0191"/>
    <property type="match status" value="1"/>
</dbReference>
<comment type="caution">
    <text evidence="1">The sequence shown here is derived from an EMBL/GenBank/DDBJ whole genome shotgun (WGS) entry which is preliminary data.</text>
</comment>
<reference evidence="1 2" key="1">
    <citation type="submission" date="2024-02" db="EMBL/GenBank/DDBJ databases">
        <authorList>
            <person name="Chen Y."/>
            <person name="Shah S."/>
            <person name="Dougan E. K."/>
            <person name="Thang M."/>
            <person name="Chan C."/>
        </authorList>
    </citation>
    <scope>NUCLEOTIDE SEQUENCE [LARGE SCALE GENOMIC DNA]</scope>
</reference>
<gene>
    <name evidence="1" type="ORF">CCMP2556_LOCUS14564</name>
</gene>